<sequence>MFTLVLLLLVVGFVYAVEHSWPGFHRIGAWWVRRGEPVRCWVRRAPLTYVYLTVITFTTWLLANTSEPLRKAFLAEQSTNLHELSTNPVTVLLRSAMYVSPGELVVWWVGFSLVVAPLEHRFGWQRVLVGFSVGHVLATVAVAWLQVWAIRAQNHPNPSRVLIDVGASYGFSALAALATYQGSLRRRLLWAGGIVVLLAAAVAVDLDWATVGHCVAALVGFASFRLVRPDAAVHHEARVRARRIYEAEL</sequence>
<feature type="transmembrane region" description="Helical" evidence="5">
    <location>
        <begin position="187"/>
        <end position="204"/>
    </location>
</feature>
<dbReference type="EMBL" id="RDEX01000003">
    <property type="protein sequence ID" value="RLY91752.1"/>
    <property type="molecule type" value="Genomic_DNA"/>
</dbReference>
<reference evidence="6 7" key="1">
    <citation type="submission" date="2018-10" db="EMBL/GenBank/DDBJ databases">
        <title>Kocuria tytonicola, new bacteria from the preen glands of American barn owls (Tyto furcata).</title>
        <authorList>
            <person name="Braun M.S."/>
            <person name="Wang E."/>
            <person name="Zimmermann S."/>
            <person name="Boutin S."/>
            <person name="Wagner H."/>
            <person name="Wink M."/>
        </authorList>
    </citation>
    <scope>NUCLEOTIDE SEQUENCE [LARGE SCALE GENOMIC DNA]</scope>
    <source>
        <strain evidence="6 7">473</strain>
    </source>
</reference>
<name>A0A3L9L5K1_9MICC</name>
<dbReference type="Gene3D" id="1.20.1540.10">
    <property type="entry name" value="Rhomboid-like"/>
    <property type="match status" value="1"/>
</dbReference>
<dbReference type="RefSeq" id="WP_121865199.1">
    <property type="nucleotide sequence ID" value="NZ_RDEX01000003.1"/>
</dbReference>
<keyword evidence="7" id="KW-1185">Reference proteome</keyword>
<keyword evidence="3 5" id="KW-1133">Transmembrane helix</keyword>
<proteinExistence type="predicted"/>
<dbReference type="InterPro" id="IPR035952">
    <property type="entry name" value="Rhomboid-like_sf"/>
</dbReference>
<comment type="subcellular location">
    <subcellularLocation>
        <location evidence="1">Membrane</location>
        <topology evidence="1">Multi-pass membrane protein</topology>
    </subcellularLocation>
</comment>
<keyword evidence="2 5" id="KW-0812">Transmembrane</keyword>
<evidence type="ECO:0000256" key="3">
    <source>
        <dbReference type="ARBA" id="ARBA00022989"/>
    </source>
</evidence>
<feature type="transmembrane region" description="Helical" evidence="5">
    <location>
        <begin position="127"/>
        <end position="149"/>
    </location>
</feature>
<gene>
    <name evidence="6" type="ORF">EAE32_10165</name>
</gene>
<evidence type="ECO:0000313" key="6">
    <source>
        <dbReference type="EMBL" id="RLY91752.1"/>
    </source>
</evidence>
<evidence type="ECO:0000256" key="2">
    <source>
        <dbReference type="ARBA" id="ARBA00022692"/>
    </source>
</evidence>
<dbReference type="Pfam" id="PF20401">
    <property type="entry name" value="Rhomboid_2"/>
    <property type="match status" value="1"/>
</dbReference>
<evidence type="ECO:0000313" key="7">
    <source>
        <dbReference type="Proteomes" id="UP000277871"/>
    </source>
</evidence>
<protein>
    <recommendedName>
        <fullName evidence="8">Rhomboid family intramembrane serine protease</fullName>
    </recommendedName>
</protein>
<evidence type="ECO:0008006" key="8">
    <source>
        <dbReference type="Google" id="ProtNLM"/>
    </source>
</evidence>
<dbReference type="InterPro" id="IPR046862">
    <property type="entry name" value="Rhomboid_2"/>
</dbReference>
<dbReference type="GO" id="GO:0016020">
    <property type="term" value="C:membrane"/>
    <property type="evidence" value="ECO:0007669"/>
    <property type="project" value="UniProtKB-SubCell"/>
</dbReference>
<dbReference type="Proteomes" id="UP000277871">
    <property type="component" value="Unassembled WGS sequence"/>
</dbReference>
<accession>A0A3L9L5K1</accession>
<evidence type="ECO:0000256" key="5">
    <source>
        <dbReference type="SAM" id="Phobius"/>
    </source>
</evidence>
<evidence type="ECO:0000256" key="4">
    <source>
        <dbReference type="ARBA" id="ARBA00023136"/>
    </source>
</evidence>
<keyword evidence="4 5" id="KW-0472">Membrane</keyword>
<evidence type="ECO:0000256" key="1">
    <source>
        <dbReference type="ARBA" id="ARBA00004141"/>
    </source>
</evidence>
<feature type="transmembrane region" description="Helical" evidence="5">
    <location>
        <begin position="161"/>
        <end position="180"/>
    </location>
</feature>
<dbReference type="AlphaFoldDB" id="A0A3L9L5K1"/>
<feature type="transmembrane region" description="Helical" evidence="5">
    <location>
        <begin position="95"/>
        <end position="115"/>
    </location>
</feature>
<organism evidence="6 7">
    <name type="scientific">Kocuria tytonicola</name>
    <dbReference type="NCBI Taxonomy" id="2055946"/>
    <lineage>
        <taxon>Bacteria</taxon>
        <taxon>Bacillati</taxon>
        <taxon>Actinomycetota</taxon>
        <taxon>Actinomycetes</taxon>
        <taxon>Micrococcales</taxon>
        <taxon>Micrococcaceae</taxon>
        <taxon>Kocuria</taxon>
    </lineage>
</organism>
<comment type="caution">
    <text evidence="6">The sequence shown here is derived from an EMBL/GenBank/DDBJ whole genome shotgun (WGS) entry which is preliminary data.</text>
</comment>